<evidence type="ECO:0000313" key="4">
    <source>
        <dbReference type="Proteomes" id="UP000070376"/>
    </source>
</evidence>
<dbReference type="EMBL" id="CP010525">
    <property type="protein sequence ID" value="AJO22291.1"/>
    <property type="molecule type" value="Genomic_DNA"/>
</dbReference>
<gene>
    <name evidence="2" type="ORF">HMPREF3213_00769</name>
    <name evidence="1" type="ORF">SB48_HM08orf02364</name>
</gene>
<name>A0A0C5C648_HEYCO</name>
<protein>
    <submittedName>
        <fullName evidence="2">Uncharacterized protein</fullName>
    </submittedName>
</protein>
<keyword evidence="3" id="KW-1185">Reference proteome</keyword>
<proteinExistence type="predicted"/>
<organism evidence="2 4">
    <name type="scientific">Heyndrickxia coagulans</name>
    <name type="common">Weizmannia coagulans</name>
    <dbReference type="NCBI Taxonomy" id="1398"/>
    <lineage>
        <taxon>Bacteria</taxon>
        <taxon>Bacillati</taxon>
        <taxon>Bacillota</taxon>
        <taxon>Bacilli</taxon>
        <taxon>Bacillales</taxon>
        <taxon>Bacillaceae</taxon>
        <taxon>Heyndrickxia</taxon>
    </lineage>
</organism>
<dbReference type="PATRIC" id="fig|1398.18.peg.1513"/>
<reference evidence="2" key="4">
    <citation type="submission" date="2016-01" db="EMBL/GenBank/DDBJ databases">
        <authorList>
            <person name="Oliw E.H."/>
        </authorList>
    </citation>
    <scope>NUCLEOTIDE SEQUENCE [LARGE SCALE GENOMIC DNA]</scope>
    <source>
        <strain evidence="2">GED7749B</strain>
    </source>
</reference>
<reference evidence="4" key="3">
    <citation type="submission" date="2016-01" db="EMBL/GenBank/DDBJ databases">
        <authorList>
            <person name="Mitreva M."/>
            <person name="Pepin K.H."/>
            <person name="Mihindukulasuriya K.A."/>
            <person name="Fulton R."/>
            <person name="Fronick C."/>
            <person name="O'Laughlin M."/>
            <person name="Miner T."/>
            <person name="Herter B."/>
            <person name="Rosa B.A."/>
            <person name="Cordes M."/>
            <person name="Tomlinson C."/>
            <person name="Wollam A."/>
            <person name="Palsikar V.B."/>
            <person name="Mardis E.R."/>
            <person name="Wilson R.K."/>
        </authorList>
    </citation>
    <scope>NUCLEOTIDE SEQUENCE [LARGE SCALE GENOMIC DNA]</scope>
    <source>
        <strain evidence="4">GED7749B</strain>
    </source>
</reference>
<accession>A0A0C5C648</accession>
<dbReference type="AlphaFoldDB" id="A0A0C5C648"/>
<reference evidence="3" key="2">
    <citation type="submission" date="2015-01" db="EMBL/GenBank/DDBJ databases">
        <title>Comparative genome analysis of Bacillus coagulans HM-08, Clostridium butyricum HM-68, Bacillus subtilis HM-66 and Bacillus paralicheniformis BL-09.</title>
        <authorList>
            <person name="Zhang H."/>
        </authorList>
    </citation>
    <scope>NUCLEOTIDE SEQUENCE [LARGE SCALE GENOMIC DNA]</scope>
    <source>
        <strain evidence="3">HM-08</strain>
    </source>
</reference>
<dbReference type="Proteomes" id="UP000032024">
    <property type="component" value="Chromosome"/>
</dbReference>
<evidence type="ECO:0000313" key="3">
    <source>
        <dbReference type="Proteomes" id="UP000032024"/>
    </source>
</evidence>
<sequence>MKMLVFVETKASKNKAFTSSLSIYLHAFFGRQESGILYKMNGNWIKCKSIFHFPLLTMPPVSIHFSE</sequence>
<evidence type="ECO:0000313" key="1">
    <source>
        <dbReference type="EMBL" id="AJO22291.1"/>
    </source>
</evidence>
<dbReference type="EMBL" id="LRPN01000027">
    <property type="protein sequence ID" value="KWZ84679.1"/>
    <property type="molecule type" value="Genomic_DNA"/>
</dbReference>
<reference evidence="1" key="1">
    <citation type="submission" date="2015-01" db="EMBL/GenBank/DDBJ databases">
        <title>Comparative genome analysis of Bacillus coagulans HM-08, Clostridium butyricum HM-68, Bacillus subtilis HM-66 and Bacillus licheniformis BL-09.</title>
        <authorList>
            <person name="Zhang H."/>
        </authorList>
    </citation>
    <scope>NUCLEOTIDE SEQUENCE [LARGE SCALE GENOMIC DNA]</scope>
    <source>
        <strain evidence="1">HM-08</strain>
    </source>
</reference>
<evidence type="ECO:0000313" key="2">
    <source>
        <dbReference type="EMBL" id="KWZ84679.1"/>
    </source>
</evidence>
<dbReference type="Proteomes" id="UP000070376">
    <property type="component" value="Unassembled WGS sequence"/>
</dbReference>